<name>A0A8J4RIU7_9ROSI</name>
<dbReference type="InterPro" id="IPR008854">
    <property type="entry name" value="TPMT"/>
</dbReference>
<protein>
    <recommendedName>
        <fullName evidence="7">Methyltransferase domain-containing protein</fullName>
    </recommendedName>
</protein>
<comment type="caution">
    <text evidence="5">The sequence shown here is derived from an EMBL/GenBank/DDBJ whole genome shotgun (WGS) entry which is preliminary data.</text>
</comment>
<dbReference type="GO" id="GO:0032259">
    <property type="term" value="P:methylation"/>
    <property type="evidence" value="ECO:0007669"/>
    <property type="project" value="UniProtKB-KW"/>
</dbReference>
<evidence type="ECO:0000256" key="3">
    <source>
        <dbReference type="ARBA" id="ARBA00022679"/>
    </source>
</evidence>
<keyword evidence="3" id="KW-0808">Transferase</keyword>
<keyword evidence="2" id="KW-0489">Methyltransferase</keyword>
<evidence type="ECO:0000313" key="6">
    <source>
        <dbReference type="Proteomes" id="UP000737018"/>
    </source>
</evidence>
<dbReference type="AlphaFoldDB" id="A0A8J4RIU7"/>
<evidence type="ECO:0000313" key="5">
    <source>
        <dbReference type="EMBL" id="KAF3970500.1"/>
    </source>
</evidence>
<dbReference type="SUPFAM" id="SSF53335">
    <property type="entry name" value="S-adenosyl-L-methionine-dependent methyltransferases"/>
    <property type="match status" value="1"/>
</dbReference>
<dbReference type="OrthoDB" id="276151at2759"/>
<dbReference type="PANTHER" id="PTHR32183:SF11">
    <property type="entry name" value="THIOL METHYLTRANSFERASE 2-RELATED"/>
    <property type="match status" value="1"/>
</dbReference>
<organism evidence="5 6">
    <name type="scientific">Castanea mollissima</name>
    <name type="common">Chinese chestnut</name>
    <dbReference type="NCBI Taxonomy" id="60419"/>
    <lineage>
        <taxon>Eukaryota</taxon>
        <taxon>Viridiplantae</taxon>
        <taxon>Streptophyta</taxon>
        <taxon>Embryophyta</taxon>
        <taxon>Tracheophyta</taxon>
        <taxon>Spermatophyta</taxon>
        <taxon>Magnoliopsida</taxon>
        <taxon>eudicotyledons</taxon>
        <taxon>Gunneridae</taxon>
        <taxon>Pentapetalae</taxon>
        <taxon>rosids</taxon>
        <taxon>fabids</taxon>
        <taxon>Fagales</taxon>
        <taxon>Fagaceae</taxon>
        <taxon>Castanea</taxon>
    </lineage>
</organism>
<dbReference type="GO" id="GO:0008757">
    <property type="term" value="F:S-adenosylmethionine-dependent methyltransferase activity"/>
    <property type="evidence" value="ECO:0007669"/>
    <property type="project" value="InterPro"/>
</dbReference>
<reference evidence="5" key="1">
    <citation type="submission" date="2020-03" db="EMBL/GenBank/DDBJ databases">
        <title>Castanea mollissima Vanexum genome sequencing.</title>
        <authorList>
            <person name="Staton M."/>
        </authorList>
    </citation>
    <scope>NUCLEOTIDE SEQUENCE</scope>
    <source>
        <tissue evidence="5">Leaf</tissue>
    </source>
</reference>
<keyword evidence="1" id="KW-0597">Phosphoprotein</keyword>
<dbReference type="PROSITE" id="PS51585">
    <property type="entry name" value="SAM_MT_TPMT"/>
    <property type="match status" value="1"/>
</dbReference>
<dbReference type="InterPro" id="IPR029063">
    <property type="entry name" value="SAM-dependent_MTases_sf"/>
</dbReference>
<dbReference type="Pfam" id="PF05724">
    <property type="entry name" value="TPMT"/>
    <property type="match status" value="1"/>
</dbReference>
<gene>
    <name evidence="5" type="ORF">CMV_005804</name>
</gene>
<dbReference type="Gene3D" id="3.40.50.150">
    <property type="entry name" value="Vaccinia Virus protein VP39"/>
    <property type="match status" value="1"/>
</dbReference>
<dbReference type="CDD" id="cd02440">
    <property type="entry name" value="AdoMet_MTases"/>
    <property type="match status" value="1"/>
</dbReference>
<evidence type="ECO:0008006" key="7">
    <source>
        <dbReference type="Google" id="ProtNLM"/>
    </source>
</evidence>
<evidence type="ECO:0000256" key="2">
    <source>
        <dbReference type="ARBA" id="ARBA00022603"/>
    </source>
</evidence>
<evidence type="ECO:0000256" key="4">
    <source>
        <dbReference type="ARBA" id="ARBA00022691"/>
    </source>
</evidence>
<dbReference type="Proteomes" id="UP000737018">
    <property type="component" value="Unassembled WGS sequence"/>
</dbReference>
<keyword evidence="6" id="KW-1185">Reference proteome</keyword>
<proteinExistence type="predicted"/>
<accession>A0A8J4RIU7</accession>
<dbReference type="PANTHER" id="PTHR32183">
    <property type="match status" value="1"/>
</dbReference>
<evidence type="ECO:0000256" key="1">
    <source>
        <dbReference type="ARBA" id="ARBA00022553"/>
    </source>
</evidence>
<dbReference type="EMBL" id="JRKL02000526">
    <property type="protein sequence ID" value="KAF3970500.1"/>
    <property type="molecule type" value="Genomic_DNA"/>
</dbReference>
<keyword evidence="4" id="KW-0949">S-adenosyl-L-methionine</keyword>
<sequence>MVLSNGQELFPRGYDVAAIACPELYVVGLDISDIAIKKAVELSSSLPNASCFNFLKADFCTWSPSELFYLILDYTFSCAIEPDMRLAWAQRIRDILKPADTPLSPSPVPN</sequence>